<dbReference type="PANTHER" id="PTHR43441">
    <property type="entry name" value="RIBOSOMAL-PROTEIN-SERINE ACETYLTRANSFERASE"/>
    <property type="match status" value="1"/>
</dbReference>
<dbReference type="InterPro" id="IPR000182">
    <property type="entry name" value="GNAT_dom"/>
</dbReference>
<protein>
    <submittedName>
        <fullName evidence="2">Acetyltransferase</fullName>
    </submittedName>
</protein>
<dbReference type="InterPro" id="IPR016181">
    <property type="entry name" value="Acyl_CoA_acyltransferase"/>
</dbReference>
<dbReference type="Gene3D" id="3.40.630.30">
    <property type="match status" value="1"/>
</dbReference>
<dbReference type="STRING" id="43265.A0A545UWF4"/>
<dbReference type="AlphaFoldDB" id="A0A545UWF4"/>
<dbReference type="GO" id="GO:0008999">
    <property type="term" value="F:protein-N-terminal-alanine acetyltransferase activity"/>
    <property type="evidence" value="ECO:0007669"/>
    <property type="project" value="TreeGrafter"/>
</dbReference>
<evidence type="ECO:0000259" key="1">
    <source>
        <dbReference type="PROSITE" id="PS51186"/>
    </source>
</evidence>
<reference evidence="2 3" key="1">
    <citation type="journal article" date="2019" name="Appl. Microbiol. Biotechnol.">
        <title>Genome sequence of Isaria javanica and comparative genome analysis insights into family S53 peptidase evolution in fungal entomopathogens.</title>
        <authorList>
            <person name="Lin R."/>
            <person name="Zhang X."/>
            <person name="Xin B."/>
            <person name="Zou M."/>
            <person name="Gao Y."/>
            <person name="Qin F."/>
            <person name="Hu Q."/>
            <person name="Xie B."/>
            <person name="Cheng X."/>
        </authorList>
    </citation>
    <scope>NUCLEOTIDE SEQUENCE [LARGE SCALE GENOMIC DNA]</scope>
    <source>
        <strain evidence="2 3">IJ1G</strain>
    </source>
</reference>
<gene>
    <name evidence="2" type="ORF">IF1G_07503</name>
</gene>
<dbReference type="EMBL" id="SPUK01000011">
    <property type="protein sequence ID" value="TQV93771.1"/>
    <property type="molecule type" value="Genomic_DNA"/>
</dbReference>
<keyword evidence="3" id="KW-1185">Reference proteome</keyword>
<dbReference type="GO" id="GO:0005737">
    <property type="term" value="C:cytoplasm"/>
    <property type="evidence" value="ECO:0007669"/>
    <property type="project" value="TreeGrafter"/>
</dbReference>
<feature type="domain" description="N-acetyltransferase" evidence="1">
    <location>
        <begin position="29"/>
        <end position="192"/>
    </location>
</feature>
<dbReference type="Proteomes" id="UP000315783">
    <property type="component" value="Unassembled WGS sequence"/>
</dbReference>
<comment type="caution">
    <text evidence="2">The sequence shown here is derived from an EMBL/GenBank/DDBJ whole genome shotgun (WGS) entry which is preliminary data.</text>
</comment>
<dbReference type="PROSITE" id="PS51186">
    <property type="entry name" value="GNAT"/>
    <property type="match status" value="1"/>
</dbReference>
<sequence length="201" mass="21745">MAVSTPPEPKPVLGGRYRVPPEQLSDGDVTLRRWHTKDAGDLLAAALPSLPELKAWMPWAANGYTLEDAETFLSLTTAEWGEGKVYNYALIVDEKIVGSFGLMNPAKGSGGMGMGYWLATPMTGRGLATKAAGLLTTAAFDCGAELVQVWHAVANVKSRAVPERLGYQYLGQYEDLQIAERGAMGLWQKDAKPAMRSDVRS</sequence>
<dbReference type="PANTHER" id="PTHR43441:SF3">
    <property type="entry name" value="ACETYLTRANSFERASE"/>
    <property type="match status" value="1"/>
</dbReference>
<evidence type="ECO:0000313" key="2">
    <source>
        <dbReference type="EMBL" id="TQV93771.1"/>
    </source>
</evidence>
<dbReference type="SUPFAM" id="SSF55729">
    <property type="entry name" value="Acyl-CoA N-acyltransferases (Nat)"/>
    <property type="match status" value="1"/>
</dbReference>
<dbReference type="GO" id="GO:1990189">
    <property type="term" value="F:protein N-terminal-serine acetyltransferase activity"/>
    <property type="evidence" value="ECO:0007669"/>
    <property type="project" value="TreeGrafter"/>
</dbReference>
<name>A0A545UWF4_9HYPO</name>
<organism evidence="2 3">
    <name type="scientific">Cordyceps javanica</name>
    <dbReference type="NCBI Taxonomy" id="43265"/>
    <lineage>
        <taxon>Eukaryota</taxon>
        <taxon>Fungi</taxon>
        <taxon>Dikarya</taxon>
        <taxon>Ascomycota</taxon>
        <taxon>Pezizomycotina</taxon>
        <taxon>Sordariomycetes</taxon>
        <taxon>Hypocreomycetidae</taxon>
        <taxon>Hypocreales</taxon>
        <taxon>Cordycipitaceae</taxon>
        <taxon>Cordyceps</taxon>
    </lineage>
</organism>
<keyword evidence="2" id="KW-0808">Transferase</keyword>
<dbReference type="InterPro" id="IPR051908">
    <property type="entry name" value="Ribosomal_N-acetyltransferase"/>
</dbReference>
<evidence type="ECO:0000313" key="3">
    <source>
        <dbReference type="Proteomes" id="UP000315783"/>
    </source>
</evidence>
<proteinExistence type="predicted"/>
<dbReference type="Pfam" id="PF13302">
    <property type="entry name" value="Acetyltransf_3"/>
    <property type="match status" value="1"/>
</dbReference>
<accession>A0A545UWF4</accession>
<dbReference type="OrthoDB" id="630895at2759"/>